<reference evidence="2 3" key="1">
    <citation type="submission" date="2020-09" db="EMBL/GenBank/DDBJ databases">
        <title>Novel species of Mucilaginibacter isolated from a glacier on the Tibetan Plateau.</title>
        <authorList>
            <person name="Liu Q."/>
            <person name="Xin Y.-H."/>
        </authorList>
    </citation>
    <scope>NUCLEOTIDE SEQUENCE [LARGE SCALE GENOMIC DNA]</scope>
    <source>
        <strain evidence="2 3">ZT4R22</strain>
    </source>
</reference>
<evidence type="ECO:0000256" key="1">
    <source>
        <dbReference type="SAM" id="SignalP"/>
    </source>
</evidence>
<feature type="signal peptide" evidence="1">
    <location>
        <begin position="1"/>
        <end position="20"/>
    </location>
</feature>
<evidence type="ECO:0000313" key="3">
    <source>
        <dbReference type="Proteomes" id="UP000606600"/>
    </source>
</evidence>
<evidence type="ECO:0000313" key="2">
    <source>
        <dbReference type="EMBL" id="MBD1367460.1"/>
    </source>
</evidence>
<keyword evidence="1" id="KW-0732">Signal</keyword>
<comment type="caution">
    <text evidence="2">The sequence shown here is derived from an EMBL/GenBank/DDBJ whole genome shotgun (WGS) entry which is preliminary data.</text>
</comment>
<proteinExistence type="predicted"/>
<name>A0ABR7WYU3_9SPHI</name>
<dbReference type="Proteomes" id="UP000606600">
    <property type="component" value="Unassembled WGS sequence"/>
</dbReference>
<keyword evidence="3" id="KW-1185">Reference proteome</keyword>
<evidence type="ECO:0008006" key="4">
    <source>
        <dbReference type="Google" id="ProtNLM"/>
    </source>
</evidence>
<organism evidence="2 3">
    <name type="scientific">Mucilaginibacter pankratovii</name>
    <dbReference type="NCBI Taxonomy" id="2772110"/>
    <lineage>
        <taxon>Bacteria</taxon>
        <taxon>Pseudomonadati</taxon>
        <taxon>Bacteroidota</taxon>
        <taxon>Sphingobacteriia</taxon>
        <taxon>Sphingobacteriales</taxon>
        <taxon>Sphingobacteriaceae</taxon>
        <taxon>Mucilaginibacter</taxon>
    </lineage>
</organism>
<protein>
    <recommendedName>
        <fullName evidence="4">NlpE-like protein</fullName>
    </recommendedName>
</protein>
<dbReference type="RefSeq" id="WP_191192094.1">
    <property type="nucleotide sequence ID" value="NZ_JACWMY010000021.1"/>
</dbReference>
<accession>A0ABR7WYU3</accession>
<gene>
    <name evidence="2" type="ORF">IDJ77_26855</name>
</gene>
<dbReference type="EMBL" id="JACWMY010000021">
    <property type="protein sequence ID" value="MBD1367460.1"/>
    <property type="molecule type" value="Genomic_DNA"/>
</dbReference>
<sequence>MKKFILVAVAATFFTSRSFCSDLAVSKSTLNSDTITLKQNEKFKYSGESVITCSEKSCLNNIIETVNKFSPQSYYLVEKISNSQWVIKKEGTISTKSVPKSITILEGGAQIMGKKYGDRTRVVIVVI</sequence>
<feature type="chain" id="PRO_5046344200" description="NlpE-like protein" evidence="1">
    <location>
        <begin position="21"/>
        <end position="127"/>
    </location>
</feature>